<organism evidence="1 2">
    <name type="scientific">Muricoccus nepalensis</name>
    <dbReference type="NCBI Taxonomy" id="1854500"/>
    <lineage>
        <taxon>Bacteria</taxon>
        <taxon>Pseudomonadati</taxon>
        <taxon>Pseudomonadota</taxon>
        <taxon>Alphaproteobacteria</taxon>
        <taxon>Acetobacterales</taxon>
        <taxon>Roseomonadaceae</taxon>
        <taxon>Muricoccus</taxon>
    </lineage>
</organism>
<proteinExistence type="predicted"/>
<gene>
    <name evidence="1" type="ORF">EAH89_07495</name>
</gene>
<dbReference type="OrthoDB" id="7255336at2"/>
<name>A0A502GAG7_9PROT</name>
<dbReference type="AlphaFoldDB" id="A0A502GAG7"/>
<keyword evidence="2" id="KW-1185">Reference proteome</keyword>
<sequence>MIRGHLDALTALGFAEGWCFDDERPGHPLAVRVRAPGGEEIAAGHANLHRADLAKVGFGHGWCAFRLRLSIPVEEAMSVPLALHAGTGEEAVEPPRLLPIRAGADASCNTIAKVVAADPTVTGDIGQLSAHGPVLAAFLARHGVERFIHTAYVYVLGRPADENGIGVYAPLLDLGALSPFGLLALLAASDEFRARPRFLAAPNTPAFVFASP</sequence>
<comment type="caution">
    <text evidence="1">The sequence shown here is derived from an EMBL/GenBank/DDBJ whole genome shotgun (WGS) entry which is preliminary data.</text>
</comment>
<evidence type="ECO:0000313" key="2">
    <source>
        <dbReference type="Proteomes" id="UP000317078"/>
    </source>
</evidence>
<reference evidence="1 2" key="1">
    <citation type="journal article" date="2019" name="Environ. Microbiol.">
        <title>Species interactions and distinct microbial communities in high Arctic permafrost affected cryosols are associated with the CH4 and CO2 gas fluxes.</title>
        <authorList>
            <person name="Altshuler I."/>
            <person name="Hamel J."/>
            <person name="Turney S."/>
            <person name="Magnuson E."/>
            <person name="Levesque R."/>
            <person name="Greer C."/>
            <person name="Whyte L.G."/>
        </authorList>
    </citation>
    <scope>NUCLEOTIDE SEQUENCE [LARGE SCALE GENOMIC DNA]</scope>
    <source>
        <strain evidence="1 2">S9.3B</strain>
    </source>
</reference>
<dbReference type="RefSeq" id="WP_140882164.1">
    <property type="nucleotide sequence ID" value="NZ_RCZP01000004.1"/>
</dbReference>
<dbReference type="EMBL" id="RCZP01000004">
    <property type="protein sequence ID" value="TPG59177.1"/>
    <property type="molecule type" value="Genomic_DNA"/>
</dbReference>
<protein>
    <submittedName>
        <fullName evidence="1">Uncharacterized protein</fullName>
    </submittedName>
</protein>
<accession>A0A502GAG7</accession>
<dbReference type="Proteomes" id="UP000317078">
    <property type="component" value="Unassembled WGS sequence"/>
</dbReference>
<evidence type="ECO:0000313" key="1">
    <source>
        <dbReference type="EMBL" id="TPG59177.1"/>
    </source>
</evidence>